<gene>
    <name evidence="14" type="ORF">FNL39_11269</name>
</gene>
<organism evidence="14 15">
    <name type="scientific">Nocardia caishijiensis</name>
    <dbReference type="NCBI Taxonomy" id="184756"/>
    <lineage>
        <taxon>Bacteria</taxon>
        <taxon>Bacillati</taxon>
        <taxon>Actinomycetota</taxon>
        <taxon>Actinomycetes</taxon>
        <taxon>Mycobacteriales</taxon>
        <taxon>Nocardiaceae</taxon>
        <taxon>Nocardia</taxon>
    </lineage>
</organism>
<dbReference type="InterPro" id="IPR027417">
    <property type="entry name" value="P-loop_NTPase"/>
</dbReference>
<feature type="compositionally biased region" description="Polar residues" evidence="12">
    <location>
        <begin position="709"/>
        <end position="719"/>
    </location>
</feature>
<dbReference type="EMBL" id="VMSD01000012">
    <property type="protein sequence ID" value="KAF0836754.1"/>
    <property type="molecule type" value="Genomic_DNA"/>
</dbReference>
<keyword evidence="7" id="KW-0547">Nucleotide-binding</keyword>
<dbReference type="PANTHER" id="PTHR11669:SF0">
    <property type="entry name" value="PROTEIN STICHEL-LIKE 2"/>
    <property type="match status" value="1"/>
</dbReference>
<feature type="compositionally biased region" description="Low complexity" evidence="12">
    <location>
        <begin position="963"/>
        <end position="973"/>
    </location>
</feature>
<dbReference type="SUPFAM" id="SSF48019">
    <property type="entry name" value="post-AAA+ oligomerization domain-like"/>
    <property type="match status" value="1"/>
</dbReference>
<evidence type="ECO:0000256" key="1">
    <source>
        <dbReference type="ARBA" id="ARBA00006360"/>
    </source>
</evidence>
<dbReference type="NCBIfam" id="TIGR02397">
    <property type="entry name" value="dnaX_nterm"/>
    <property type="match status" value="1"/>
</dbReference>
<dbReference type="Proteomes" id="UP000798951">
    <property type="component" value="Unassembled WGS sequence"/>
</dbReference>
<dbReference type="Pfam" id="PF13177">
    <property type="entry name" value="DNA_pol3_delta2"/>
    <property type="match status" value="1"/>
</dbReference>
<dbReference type="InterPro" id="IPR008921">
    <property type="entry name" value="DNA_pol3_clamp-load_cplx_C"/>
</dbReference>
<evidence type="ECO:0000259" key="13">
    <source>
        <dbReference type="SMART" id="SM00382"/>
    </source>
</evidence>
<dbReference type="Gene3D" id="1.10.8.60">
    <property type="match status" value="1"/>
</dbReference>
<dbReference type="Gene3D" id="1.20.272.10">
    <property type="match status" value="1"/>
</dbReference>
<feature type="compositionally biased region" description="Polar residues" evidence="12">
    <location>
        <begin position="751"/>
        <end position="767"/>
    </location>
</feature>
<dbReference type="NCBIfam" id="NF005846">
    <property type="entry name" value="PRK07764.1-6"/>
    <property type="match status" value="1"/>
</dbReference>
<feature type="compositionally biased region" description="Low complexity" evidence="12">
    <location>
        <begin position="416"/>
        <end position="428"/>
    </location>
</feature>
<name>A0ABQ6YFY7_9NOCA</name>
<comment type="caution">
    <text evidence="14">The sequence shown here is derived from an EMBL/GenBank/DDBJ whole genome shotgun (WGS) entry which is preliminary data.</text>
</comment>
<evidence type="ECO:0000256" key="6">
    <source>
        <dbReference type="ARBA" id="ARBA00022723"/>
    </source>
</evidence>
<dbReference type="SUPFAM" id="SSF52540">
    <property type="entry name" value="P-loop containing nucleoside triphosphate hydrolases"/>
    <property type="match status" value="1"/>
</dbReference>
<evidence type="ECO:0000256" key="8">
    <source>
        <dbReference type="ARBA" id="ARBA00022833"/>
    </source>
</evidence>
<feature type="compositionally biased region" description="Low complexity" evidence="12">
    <location>
        <begin position="601"/>
        <end position="615"/>
    </location>
</feature>
<feature type="region of interest" description="Disordered" evidence="12">
    <location>
        <begin position="394"/>
        <end position="433"/>
    </location>
</feature>
<proteinExistence type="inferred from homology"/>
<dbReference type="Pfam" id="PF22608">
    <property type="entry name" value="DNAX_ATPase_lid"/>
    <property type="match status" value="1"/>
</dbReference>
<dbReference type="InterPro" id="IPR050238">
    <property type="entry name" value="DNA_Rep/Repair_Clamp_Loader"/>
</dbReference>
<dbReference type="CDD" id="cd00009">
    <property type="entry name" value="AAA"/>
    <property type="match status" value="1"/>
</dbReference>
<keyword evidence="4" id="KW-0548">Nucleotidyltransferase</keyword>
<evidence type="ECO:0000256" key="10">
    <source>
        <dbReference type="ARBA" id="ARBA00022932"/>
    </source>
</evidence>
<reference evidence="14 15" key="1">
    <citation type="submission" date="2019-07" db="EMBL/GenBank/DDBJ databases">
        <title>Genomic Encyclopedia of Type Strains, Phase IV (KMG-IV): sequencing the most valuable type-strain genomes for metagenomic binning, comparative biology and taxonomic classification.</title>
        <authorList>
            <person name="Goeker M."/>
        </authorList>
    </citation>
    <scope>NUCLEOTIDE SEQUENCE [LARGE SCALE GENOMIC DNA]</scope>
    <source>
        <strain evidence="14 15">DSM 44831</strain>
    </source>
</reference>
<evidence type="ECO:0000313" key="15">
    <source>
        <dbReference type="Proteomes" id="UP000798951"/>
    </source>
</evidence>
<comment type="similarity">
    <text evidence="1">Belongs to the DnaX/STICHEL family.</text>
</comment>
<feature type="domain" description="AAA+ ATPase" evidence="13">
    <location>
        <begin position="44"/>
        <end position="187"/>
    </location>
</feature>
<dbReference type="Pfam" id="PF12169">
    <property type="entry name" value="DNA_pol3_gamma3"/>
    <property type="match status" value="1"/>
</dbReference>
<feature type="compositionally biased region" description="Pro residues" evidence="12">
    <location>
        <begin position="1043"/>
        <end position="1053"/>
    </location>
</feature>
<dbReference type="InterPro" id="IPR045085">
    <property type="entry name" value="HLD_clamp_pol_III_gamma_tau"/>
</dbReference>
<keyword evidence="8" id="KW-0862">Zinc</keyword>
<dbReference type="Gene3D" id="3.40.50.300">
    <property type="entry name" value="P-loop containing nucleotide triphosphate hydrolases"/>
    <property type="match status" value="1"/>
</dbReference>
<feature type="compositionally biased region" description="Polar residues" evidence="12">
    <location>
        <begin position="663"/>
        <end position="699"/>
    </location>
</feature>
<keyword evidence="5" id="KW-0235">DNA replication</keyword>
<dbReference type="EC" id="2.7.7.7" evidence="2"/>
<keyword evidence="10" id="KW-0239">DNA-directed DNA polymerase</keyword>
<sequence length="1095" mass="112584">MSHRTGSLWAVALYRKYRPATFAEVVGQEHVTDPLSTALDTGRISHAYLFSGPRGCGKTSSARILARSLNCVEGPTSRPCGTCASCVALGPGGSGNLDVIELDAASHGGVDDTRELRDRAFYAPAESRYRVFIVDEAHMVTTAGFNALLKIVEEPPAHLIFIFATTEPDKVLPTIRSRTHHYPFRLLPPATMRGLLGKICEQEHVPVEEAVYPLVIRAGGGSPRDSLSVLDQLLAGAGPDGVTYSRAVSLLGVTDVALIDHAVDALATDDGAALFGTIDQVMEAGHDPRRFAVDLLERLRDLILLRAVPDAAERGLVAGPGDVLERMRDQAERIGPATLTRYAELLHEGLGEMRGATAPRLLLEVVCARMLLPSVSDTESATLQRLERLERGFAGGTVPSARPTGDAPTRPPVDAPAPASSGSQGSTAEGRRQAAEILAAARAEKEAAARKSAASATGEPAARVPGALAPGEPAARVPGASDARESAARTSGASATEEVARKSGAHAPEIGARESGVAAADGGRASRPQSPPADGEAAGRGGGPHPQAQSADPAVRPQPSTADPTPAPNALGAHGSAPHNPSRDNERAAASRGAERDAVTQSQAAAAQAASGHAQPVEQSQTARLGSAAREGSVTHQGSAAHQGSVTHQGSAREGSVAHQDSAHQGSVAHQSSAPHEGSATDQDLATQQSSAAESQNPAQARRGPSAAQAPSGTESVGSSVRGDEQGDFVQSQMSDADRSDVTVQGVAPQSVDSVSTAGRQGANRSGASADEFDTPNRGMEVPSPQGDSRGGTVGPEESARQVGSSSGSEHVGASQGDRAQQANGPAAYVGDAGEGDSPARVGDVPGAHSRQDDALSAPSGTPAERPEAAPRDQAGVPSEDLLAVVDAAWLDIKAKVREFGLTLHALMSGAAVSRVEGQTIVFAHQSAPLAQRLSDPRNIESVRSAVRAVVGRELDVRWETGAPAARPAPKAKNTAGPAESKPAGRPQFSRPSQAKGGRPRADKPDDDIPPPDFPDLPDDPGPQDSYAADPARSGGESDRAPRPAPGIPAPPTPEEEQEMLAAAAVPVAPGDRQDPDEVALALLRSELGAKSLDG</sequence>
<comment type="catalytic activity">
    <reaction evidence="11">
        <text>DNA(n) + a 2'-deoxyribonucleoside 5'-triphosphate = DNA(n+1) + diphosphate</text>
        <dbReference type="Rhea" id="RHEA:22508"/>
        <dbReference type="Rhea" id="RHEA-COMP:17339"/>
        <dbReference type="Rhea" id="RHEA-COMP:17340"/>
        <dbReference type="ChEBI" id="CHEBI:33019"/>
        <dbReference type="ChEBI" id="CHEBI:61560"/>
        <dbReference type="ChEBI" id="CHEBI:173112"/>
        <dbReference type="EC" id="2.7.7.7"/>
    </reaction>
</comment>
<dbReference type="CDD" id="cd18137">
    <property type="entry name" value="HLD_clamp_pol_III_gamma_tau"/>
    <property type="match status" value="1"/>
</dbReference>
<dbReference type="InterPro" id="IPR022754">
    <property type="entry name" value="DNA_pol_III_gamma-3"/>
</dbReference>
<evidence type="ECO:0000256" key="2">
    <source>
        <dbReference type="ARBA" id="ARBA00012417"/>
    </source>
</evidence>
<keyword evidence="15" id="KW-1185">Reference proteome</keyword>
<evidence type="ECO:0000256" key="9">
    <source>
        <dbReference type="ARBA" id="ARBA00022840"/>
    </source>
</evidence>
<evidence type="ECO:0000313" key="14">
    <source>
        <dbReference type="EMBL" id="KAF0836754.1"/>
    </source>
</evidence>
<evidence type="ECO:0000256" key="7">
    <source>
        <dbReference type="ARBA" id="ARBA00022741"/>
    </source>
</evidence>
<evidence type="ECO:0000256" key="12">
    <source>
        <dbReference type="SAM" id="MobiDB-lite"/>
    </source>
</evidence>
<dbReference type="SMART" id="SM00382">
    <property type="entry name" value="AAA"/>
    <property type="match status" value="1"/>
</dbReference>
<evidence type="ECO:0000256" key="4">
    <source>
        <dbReference type="ARBA" id="ARBA00022695"/>
    </source>
</evidence>
<dbReference type="PANTHER" id="PTHR11669">
    <property type="entry name" value="REPLICATION FACTOR C / DNA POLYMERASE III GAMMA-TAU SUBUNIT"/>
    <property type="match status" value="1"/>
</dbReference>
<feature type="compositionally biased region" description="Basic and acidic residues" evidence="12">
    <location>
        <begin position="581"/>
        <end position="598"/>
    </location>
</feature>
<dbReference type="InterPro" id="IPR012763">
    <property type="entry name" value="DNA_pol_III_sug/sutau_N"/>
</dbReference>
<dbReference type="InterPro" id="IPR003593">
    <property type="entry name" value="AAA+_ATPase"/>
</dbReference>
<evidence type="ECO:0000256" key="3">
    <source>
        <dbReference type="ARBA" id="ARBA00022679"/>
    </source>
</evidence>
<protein>
    <recommendedName>
        <fullName evidence="2">DNA-directed DNA polymerase</fullName>
        <ecNumber evidence="2">2.7.7.7</ecNumber>
    </recommendedName>
</protein>
<keyword evidence="3" id="KW-0808">Transferase</keyword>
<keyword evidence="9" id="KW-0067">ATP-binding</keyword>
<evidence type="ECO:0000256" key="5">
    <source>
        <dbReference type="ARBA" id="ARBA00022705"/>
    </source>
</evidence>
<evidence type="ECO:0000256" key="11">
    <source>
        <dbReference type="ARBA" id="ARBA00049244"/>
    </source>
</evidence>
<dbReference type="NCBIfam" id="NF011513">
    <property type="entry name" value="PRK14952.1"/>
    <property type="match status" value="1"/>
</dbReference>
<feature type="region of interest" description="Disordered" evidence="12">
    <location>
        <begin position="961"/>
        <end position="1078"/>
    </location>
</feature>
<feature type="compositionally biased region" description="Polar residues" evidence="12">
    <location>
        <begin position="634"/>
        <end position="650"/>
    </location>
</feature>
<feature type="region of interest" description="Disordered" evidence="12">
    <location>
        <begin position="449"/>
        <end position="876"/>
    </location>
</feature>
<keyword evidence="6" id="KW-0479">Metal-binding</keyword>
<accession>A0ABQ6YFY7</accession>